<dbReference type="GO" id="GO:0019369">
    <property type="term" value="P:arachidonate metabolic process"/>
    <property type="evidence" value="ECO:0007669"/>
    <property type="project" value="TreeGrafter"/>
</dbReference>
<protein>
    <submittedName>
        <fullName evidence="5">Uncharacterized protein</fullName>
    </submittedName>
</protein>
<evidence type="ECO:0000313" key="6">
    <source>
        <dbReference type="Proteomes" id="UP000242146"/>
    </source>
</evidence>
<proteinExistence type="predicted"/>
<dbReference type="Proteomes" id="UP000242146">
    <property type="component" value="Unassembled WGS sequence"/>
</dbReference>
<dbReference type="GO" id="GO:0046340">
    <property type="term" value="P:diacylglycerol catabolic process"/>
    <property type="evidence" value="ECO:0007669"/>
    <property type="project" value="TreeGrafter"/>
</dbReference>
<dbReference type="OrthoDB" id="438440at2759"/>
<sequence length="246" mass="27721">MVSSVMRHDPVPFVTSRQSGLPAGRPVHCYVYGPPCAMSLELAEYCGQGLVTSVVHGYDIVSCLSFGLVKDLKNVATSLHEETRTAEDIIRRIIARYNRQSASASRANNDPSSPASPLDPHPNAVNAEDLDDDQWFWATIKTMRADMRSEKLYPPMTVYYVESVPQLIKDPLHYSQAQAPNYATRQSKHRKAHMTTLTLIGDIQSRFSEINFSRSMFVDHTPLLYERAIRNLCRGYFGQDTAYETS</sequence>
<accession>A0A1X2GLJ7</accession>
<keyword evidence="1" id="KW-0378">Hydrolase</keyword>
<evidence type="ECO:0000256" key="4">
    <source>
        <dbReference type="SAM" id="MobiDB-lite"/>
    </source>
</evidence>
<feature type="compositionally biased region" description="Polar residues" evidence="4">
    <location>
        <begin position="101"/>
        <end position="115"/>
    </location>
</feature>
<keyword evidence="6" id="KW-1185">Reference proteome</keyword>
<organism evidence="5 6">
    <name type="scientific">Hesseltinella vesiculosa</name>
    <dbReference type="NCBI Taxonomy" id="101127"/>
    <lineage>
        <taxon>Eukaryota</taxon>
        <taxon>Fungi</taxon>
        <taxon>Fungi incertae sedis</taxon>
        <taxon>Mucoromycota</taxon>
        <taxon>Mucoromycotina</taxon>
        <taxon>Mucoromycetes</taxon>
        <taxon>Mucorales</taxon>
        <taxon>Cunninghamellaceae</taxon>
        <taxon>Hesseltinella</taxon>
    </lineage>
</organism>
<evidence type="ECO:0000313" key="5">
    <source>
        <dbReference type="EMBL" id="ORX55762.1"/>
    </source>
</evidence>
<dbReference type="EMBL" id="MCGT01000011">
    <property type="protein sequence ID" value="ORX55762.1"/>
    <property type="molecule type" value="Genomic_DNA"/>
</dbReference>
<dbReference type="GO" id="GO:0016298">
    <property type="term" value="F:lipase activity"/>
    <property type="evidence" value="ECO:0007669"/>
    <property type="project" value="TreeGrafter"/>
</dbReference>
<gene>
    <name evidence="5" type="ORF">DM01DRAFT_1026281</name>
</gene>
<dbReference type="InterPro" id="IPR029058">
    <property type="entry name" value="AB_hydrolase_fold"/>
</dbReference>
<dbReference type="Gene3D" id="3.40.50.1820">
    <property type="entry name" value="alpha/beta hydrolase"/>
    <property type="match status" value="1"/>
</dbReference>
<evidence type="ECO:0000256" key="1">
    <source>
        <dbReference type="ARBA" id="ARBA00022801"/>
    </source>
</evidence>
<dbReference type="PANTHER" id="PTHR45792:SF7">
    <property type="entry name" value="PUTATIVE (AFU_ORTHOLOGUE AFUA_6G02710)-RELATED"/>
    <property type="match status" value="1"/>
</dbReference>
<name>A0A1X2GLJ7_9FUNG</name>
<reference evidence="5 6" key="1">
    <citation type="submission" date="2016-07" db="EMBL/GenBank/DDBJ databases">
        <title>Pervasive Adenine N6-methylation of Active Genes in Fungi.</title>
        <authorList>
            <consortium name="DOE Joint Genome Institute"/>
            <person name="Mondo S.J."/>
            <person name="Dannebaum R.O."/>
            <person name="Kuo R.C."/>
            <person name="Labutti K."/>
            <person name="Haridas S."/>
            <person name="Kuo A."/>
            <person name="Salamov A."/>
            <person name="Ahrendt S.R."/>
            <person name="Lipzen A."/>
            <person name="Sullivan W."/>
            <person name="Andreopoulos W.B."/>
            <person name="Clum A."/>
            <person name="Lindquist E."/>
            <person name="Daum C."/>
            <person name="Ramamoorthy G.K."/>
            <person name="Gryganskyi A."/>
            <person name="Culley D."/>
            <person name="Magnuson J.K."/>
            <person name="James T.Y."/>
            <person name="O'Malley M.A."/>
            <person name="Stajich J.E."/>
            <person name="Spatafora J.W."/>
            <person name="Visel A."/>
            <person name="Grigoriev I.V."/>
        </authorList>
    </citation>
    <scope>NUCLEOTIDE SEQUENCE [LARGE SCALE GENOMIC DNA]</scope>
    <source>
        <strain evidence="5 6">NRRL 3301</strain>
    </source>
</reference>
<comment type="caution">
    <text evidence="5">The sequence shown here is derived from an EMBL/GenBank/DDBJ whole genome shotgun (WGS) entry which is preliminary data.</text>
</comment>
<keyword evidence="2" id="KW-0442">Lipid degradation</keyword>
<keyword evidence="3" id="KW-0443">Lipid metabolism</keyword>
<evidence type="ECO:0000256" key="3">
    <source>
        <dbReference type="ARBA" id="ARBA00023098"/>
    </source>
</evidence>
<feature type="region of interest" description="Disordered" evidence="4">
    <location>
        <begin position="101"/>
        <end position="127"/>
    </location>
</feature>
<dbReference type="InterPro" id="IPR052214">
    <property type="entry name" value="DAG_Lipase-Related"/>
</dbReference>
<dbReference type="AlphaFoldDB" id="A0A1X2GLJ7"/>
<evidence type="ECO:0000256" key="2">
    <source>
        <dbReference type="ARBA" id="ARBA00022963"/>
    </source>
</evidence>
<dbReference type="PANTHER" id="PTHR45792">
    <property type="entry name" value="DIACYLGLYCEROL LIPASE HOMOLOG-RELATED"/>
    <property type="match status" value="1"/>
</dbReference>